<dbReference type="RefSeq" id="WP_344452073.1">
    <property type="nucleotide sequence ID" value="NZ_BAAATZ010000015.1"/>
</dbReference>
<keyword evidence="1" id="KW-0560">Oxidoreductase</keyword>
<dbReference type="InterPro" id="IPR051457">
    <property type="entry name" value="2-oxoacid:Fd_oxidoreductase"/>
</dbReference>
<dbReference type="Proteomes" id="UP001501842">
    <property type="component" value="Unassembled WGS sequence"/>
</dbReference>
<name>A0ABP6GR46_9ACTN</name>
<evidence type="ECO:0000313" key="5">
    <source>
        <dbReference type="Proteomes" id="UP001501842"/>
    </source>
</evidence>
<reference evidence="5" key="1">
    <citation type="journal article" date="2019" name="Int. J. Syst. Evol. Microbiol.">
        <title>The Global Catalogue of Microorganisms (GCM) 10K type strain sequencing project: providing services to taxonomists for standard genome sequencing and annotation.</title>
        <authorList>
            <consortium name="The Broad Institute Genomics Platform"/>
            <consortium name="The Broad Institute Genome Sequencing Center for Infectious Disease"/>
            <person name="Wu L."/>
            <person name="Ma J."/>
        </authorList>
    </citation>
    <scope>NUCLEOTIDE SEQUENCE [LARGE SCALE GENOMIC DNA]</scope>
    <source>
        <strain evidence="5">JCM 8201</strain>
    </source>
</reference>
<dbReference type="InterPro" id="IPR002880">
    <property type="entry name" value="Pyrv_Fd/Flavodoxin_OxRdtase_N"/>
</dbReference>
<dbReference type="Pfam" id="PF20169">
    <property type="entry name" value="DUF6537"/>
    <property type="match status" value="1"/>
</dbReference>
<dbReference type="InterPro" id="IPR046667">
    <property type="entry name" value="DUF6537"/>
</dbReference>
<dbReference type="InterPro" id="IPR002869">
    <property type="entry name" value="Pyrv_flavodox_OxRed_cen"/>
</dbReference>
<dbReference type="PANTHER" id="PTHR48084">
    <property type="entry name" value="2-OXOGLUTARATE OXIDOREDUCTASE SUBUNIT KORB-RELATED"/>
    <property type="match status" value="1"/>
</dbReference>
<dbReference type="SUPFAM" id="SSF52518">
    <property type="entry name" value="Thiamin diphosphate-binding fold (THDP-binding)"/>
    <property type="match status" value="2"/>
</dbReference>
<sequence>MTATADRPVRLEDRYELIDGEIHLSGLQALVRIPFDQMRMDRRNGLRTAAFIAGYEGSPLGGYDLELNRRKKLLDEHDVVFRPAVNEELAANAVQGSQLVSTLEERLYDGVVGIWYGKAPGLDRATDALRHANLGGAAPSGGALALVGDDSIAKSSTVPSGSETAMAGIGLAVLSPADPQDILVLGLHGIALSRFSGLWAGLKLATNVVDGTGIAAVRADQVTPVHPDRDIDGQPFTHNVSANFLQPNLTVLESSLVTSRAELARRYAYANGLNKIEGDPRAKVGIVAAGSTYLDVHQALTTLGVSREDLDSSGIRILKLGMISPLEPRIVEEFSDGLEEIVVVEEKRPFIELALKDLLYGRPGAPLVSGRRTPSGEPLLRAHSDLPPQLIAEALASRLRVRLNDDRFQPEKPSPRPLPLLPMVPRTPYFCSGCPHNRSTAVPEGSLVGAGIGCHTLATLMPEERVGDIIGLCQMGGEGAPWIGMAPFVERRHLIQNIGDGTFHHSGSLAVRASVAAGSNITYKLLYNDAVAMTGGQRAIGRMSVPQVVRALLAEGVSRVVVTTEDPGRYKKVRLPRGVEVRHRDRLLETQEELSAVDGVTVLIHDQECATELRRKRKRGRAAAPAERVFINERVCEGCGDCGTTSNCLSLHPVETEFGRKTQVHQASCNQDFSCLDGDCPSFVTVIPGEKAARVSEPFTGHDLPEPESKVDAADFAMRITGIGGTGVVTTAQIISTAATMAGMHVRGLDQLGLAQKGGAVVSDIRLSTAPVVGANKVGPGECDLYLGCDILVAWSEANLAVTSPGRTIAVVSTTKVPTGAMVTDTKVAFPSVDEISDGIRNLTRREDGAFADAGGIVRALFDDDQYANIFLVGMAVQAGALPIPAGTLERAIGLNGVAVERNLEAFRRGRQLIADPEGLQAALPVRSESRDVPDARISAIADSVRSGEDAALAGLVSHRVGELVAYQDVKYAQRYAEFVERVRSREAEALGGSGSVTLGVARNLHKLMAYKDEYEVARLSLDPAFEEAVRERFGKGARYSYRLHPPVLRTLGMDKKISLGPWSRPALRALHGMRRLRGTRLDLFGRAGVRVLERSLIEEYVEAVTTALEALTPANQALVTEIVELPDMVRGYEDLKLANAAAYRTELAARLEALSSPPQEGAHPA</sequence>
<comment type="caution">
    <text evidence="4">The sequence shown here is derived from an EMBL/GenBank/DDBJ whole genome shotgun (WGS) entry which is preliminary data.</text>
</comment>
<dbReference type="PANTHER" id="PTHR48084:SF3">
    <property type="entry name" value="SUBUNIT OF PYRUVATE:FLAVODOXIN OXIDOREDUCTASE"/>
    <property type="match status" value="1"/>
</dbReference>
<evidence type="ECO:0000259" key="2">
    <source>
        <dbReference type="Pfam" id="PF01558"/>
    </source>
</evidence>
<gene>
    <name evidence="4" type="ORF">GCM10010439_40220</name>
</gene>
<dbReference type="Pfam" id="PF01558">
    <property type="entry name" value="POR"/>
    <property type="match status" value="1"/>
</dbReference>
<dbReference type="SUPFAM" id="SSF53323">
    <property type="entry name" value="Pyruvate-ferredoxin oxidoreductase, PFOR, domain III"/>
    <property type="match status" value="1"/>
</dbReference>
<dbReference type="EMBL" id="BAAATZ010000015">
    <property type="protein sequence ID" value="GAA2729521.1"/>
    <property type="molecule type" value="Genomic_DNA"/>
</dbReference>
<dbReference type="Gene3D" id="3.40.50.970">
    <property type="match status" value="1"/>
</dbReference>
<feature type="domain" description="DUF6537" evidence="3">
    <location>
        <begin position="955"/>
        <end position="1148"/>
    </location>
</feature>
<dbReference type="NCBIfam" id="NF009588">
    <property type="entry name" value="PRK13029.1"/>
    <property type="match status" value="1"/>
</dbReference>
<evidence type="ECO:0000259" key="3">
    <source>
        <dbReference type="Pfam" id="PF20169"/>
    </source>
</evidence>
<dbReference type="InterPro" id="IPR009014">
    <property type="entry name" value="Transketo_C/PFOR_II"/>
</dbReference>
<dbReference type="CDD" id="cd02008">
    <property type="entry name" value="TPP_IOR_alpha"/>
    <property type="match status" value="1"/>
</dbReference>
<dbReference type="Gene3D" id="3.40.920.10">
    <property type="entry name" value="Pyruvate-ferredoxin oxidoreductase, PFOR, domain III"/>
    <property type="match status" value="1"/>
</dbReference>
<evidence type="ECO:0000313" key="4">
    <source>
        <dbReference type="EMBL" id="GAA2729521.1"/>
    </source>
</evidence>
<keyword evidence="5" id="KW-1185">Reference proteome</keyword>
<feature type="domain" description="Pyruvate/ketoisovalerate oxidoreductase catalytic" evidence="2">
    <location>
        <begin position="724"/>
        <end position="912"/>
    </location>
</feature>
<dbReference type="NCBIfam" id="NF009589">
    <property type="entry name" value="PRK13030.1"/>
    <property type="match status" value="1"/>
</dbReference>
<dbReference type="CDD" id="cd07034">
    <property type="entry name" value="TPP_PYR_PFOR_IOR-alpha_like"/>
    <property type="match status" value="1"/>
</dbReference>
<dbReference type="InterPro" id="IPR019752">
    <property type="entry name" value="Pyrv/ketoisovalerate_OxRed_cat"/>
</dbReference>
<proteinExistence type="predicted"/>
<evidence type="ECO:0000256" key="1">
    <source>
        <dbReference type="ARBA" id="ARBA00023002"/>
    </source>
</evidence>
<dbReference type="InterPro" id="IPR029061">
    <property type="entry name" value="THDP-binding"/>
</dbReference>
<dbReference type="SUPFAM" id="SSF52922">
    <property type="entry name" value="TK C-terminal domain-like"/>
    <property type="match status" value="1"/>
</dbReference>
<protein>
    <submittedName>
        <fullName evidence="4">Indolepyruvate ferredoxin oxidoreductase family protein</fullName>
    </submittedName>
</protein>
<accession>A0ABP6GR46</accession>
<organism evidence="4 5">
    <name type="scientific">Actinocorallia aurantiaca</name>
    <dbReference type="NCBI Taxonomy" id="46204"/>
    <lineage>
        <taxon>Bacteria</taxon>
        <taxon>Bacillati</taxon>
        <taxon>Actinomycetota</taxon>
        <taxon>Actinomycetes</taxon>
        <taxon>Streptosporangiales</taxon>
        <taxon>Thermomonosporaceae</taxon>
        <taxon>Actinocorallia</taxon>
    </lineage>
</organism>